<name>F0QTT1_VULM7</name>
<dbReference type="Proteomes" id="UP000007485">
    <property type="component" value="Chromosome"/>
</dbReference>
<dbReference type="eggNOG" id="arCOG05472">
    <property type="taxonomic scope" value="Archaea"/>
</dbReference>
<dbReference type="KEGG" id="vmo:VMUT_0334"/>
<proteinExistence type="predicted"/>
<dbReference type="HOGENOM" id="CLU_1068015_0_0_2"/>
<organism evidence="1 2">
    <name type="scientific">Vulcanisaeta moutnovskia (strain 768-28)</name>
    <dbReference type="NCBI Taxonomy" id="985053"/>
    <lineage>
        <taxon>Archaea</taxon>
        <taxon>Thermoproteota</taxon>
        <taxon>Thermoprotei</taxon>
        <taxon>Thermoproteales</taxon>
        <taxon>Thermoproteaceae</taxon>
        <taxon>Vulcanisaeta</taxon>
    </lineage>
</organism>
<dbReference type="Gene3D" id="3.30.460.40">
    <property type="match status" value="1"/>
</dbReference>
<dbReference type="RefSeq" id="WP_013603710.1">
    <property type="nucleotide sequence ID" value="NC_015151.1"/>
</dbReference>
<reference evidence="1 2" key="1">
    <citation type="journal article" date="2011" name="J. Bacteriol.">
        <title>Complete genome sequence of 'Vulcanisaeta moutnovskia' strain 768-28, a novel member of the hyperthermophilic crenarchaeal genus vulcanisaeta.</title>
        <authorList>
            <person name="Gumerov V.M."/>
            <person name="Mardanov A.V."/>
            <person name="Beletsky A.V."/>
            <person name="Prokofeva M.I."/>
            <person name="Bonch-Osmolovskaya E.A."/>
            <person name="Ravin N.V."/>
            <person name="Skryabin K.G."/>
        </authorList>
    </citation>
    <scope>NUCLEOTIDE SEQUENCE [LARGE SCALE GENOMIC DNA]</scope>
    <source>
        <strain evidence="1 2">768-28</strain>
    </source>
</reference>
<dbReference type="AlphaFoldDB" id="F0QTT1"/>
<protein>
    <submittedName>
        <fullName evidence="1">Uncharacterized protein</fullName>
    </submittedName>
</protein>
<keyword evidence="2" id="KW-1185">Reference proteome</keyword>
<evidence type="ECO:0000313" key="2">
    <source>
        <dbReference type="Proteomes" id="UP000007485"/>
    </source>
</evidence>
<sequence length="260" mass="29707">MRSIRSIFNRRGARRLPPDRARERLEMIIDLSRAIMSRRSVQIANDYLIINDWSLFTRYLINCVNDNCSLMSIRVDGGQGSSLLNFLARVNSRLESEGAGRIIIVGGFATELYSGGVYRTGDVDVIIDSRDSERAMGILYEELNHINARREGRVWVSDYFGVLALDIVGVTYVGRVKVLRVDNGHVYIESPEDNAVTSLNACVYWSSDADCERAAAVLAAQWGSIDWNYLVDRAWREGVLDKLNEIRRAIEERYRRYQEK</sequence>
<evidence type="ECO:0000313" key="1">
    <source>
        <dbReference type="EMBL" id="ADY00547.1"/>
    </source>
</evidence>
<dbReference type="eggNOG" id="arCOG07005">
    <property type="taxonomic scope" value="Archaea"/>
</dbReference>
<dbReference type="OrthoDB" id="21412at2157"/>
<dbReference type="GeneID" id="10287986"/>
<dbReference type="EMBL" id="CP002529">
    <property type="protein sequence ID" value="ADY00547.1"/>
    <property type="molecule type" value="Genomic_DNA"/>
</dbReference>
<gene>
    <name evidence="1" type="ordered locus">VMUT_0334</name>
</gene>
<accession>F0QTT1</accession>
<dbReference type="STRING" id="985053.VMUT_0334"/>